<evidence type="ECO:0008006" key="4">
    <source>
        <dbReference type="Google" id="ProtNLM"/>
    </source>
</evidence>
<evidence type="ECO:0000313" key="2">
    <source>
        <dbReference type="EMBL" id="GAA1519135.1"/>
    </source>
</evidence>
<gene>
    <name evidence="2" type="ORF">GCM10009788_23910</name>
</gene>
<evidence type="ECO:0000313" key="3">
    <source>
        <dbReference type="Proteomes" id="UP001500842"/>
    </source>
</evidence>
<accession>A0ABN2AGY8</accession>
<dbReference type="Proteomes" id="UP001500842">
    <property type="component" value="Unassembled WGS sequence"/>
</dbReference>
<reference evidence="2 3" key="1">
    <citation type="journal article" date="2019" name="Int. J. Syst. Evol. Microbiol.">
        <title>The Global Catalogue of Microorganisms (GCM) 10K type strain sequencing project: providing services to taxonomists for standard genome sequencing and annotation.</title>
        <authorList>
            <consortium name="The Broad Institute Genomics Platform"/>
            <consortium name="The Broad Institute Genome Sequencing Center for Infectious Disease"/>
            <person name="Wu L."/>
            <person name="Ma J."/>
        </authorList>
    </citation>
    <scope>NUCLEOTIDE SEQUENCE [LARGE SCALE GENOMIC DNA]</scope>
    <source>
        <strain evidence="2 3">JCM 14942</strain>
    </source>
</reference>
<name>A0ABN2AGY8_9ACTN</name>
<dbReference type="EMBL" id="BAAAOR010000017">
    <property type="protein sequence ID" value="GAA1519135.1"/>
    <property type="molecule type" value="Genomic_DNA"/>
</dbReference>
<keyword evidence="3" id="KW-1185">Reference proteome</keyword>
<feature type="compositionally biased region" description="Low complexity" evidence="1">
    <location>
        <begin position="1"/>
        <end position="17"/>
    </location>
</feature>
<sequence>MTTYSADQTTDSDADSSGAGEGFTHGEGLRRLLNRLHHGGPGAWEHDPVAAELMEYAAVKYEPLARKHGLDPWEAASAAFDVMRTKAARNAVDPWAVITHAVRITCIAEERARGLLCSTHQARRPHVSAFHDPERFADRVENPLIDYHPAFQTTDDQPESEGTVAGRASVWSAVEDTISLFTLLGWPASVARASVEHVCGALARAGARRTAYESLRRDKHARALLDLPASSWSALLRTLLGNPHPAYAATSTGRGVLLRLMIGETVGVLLRDDDLVLTVSLAAPRREPVHGAGCRP</sequence>
<protein>
    <recommendedName>
        <fullName evidence="4">Serine/arginine repetitive matrix protein 2</fullName>
    </recommendedName>
</protein>
<dbReference type="RefSeq" id="WP_141003249.1">
    <property type="nucleotide sequence ID" value="NZ_BAAAOR010000017.1"/>
</dbReference>
<feature type="region of interest" description="Disordered" evidence="1">
    <location>
        <begin position="1"/>
        <end position="24"/>
    </location>
</feature>
<evidence type="ECO:0000256" key="1">
    <source>
        <dbReference type="SAM" id="MobiDB-lite"/>
    </source>
</evidence>
<proteinExistence type="predicted"/>
<organism evidence="2 3">
    <name type="scientific">Nocardioides humi</name>
    <dbReference type="NCBI Taxonomy" id="449461"/>
    <lineage>
        <taxon>Bacteria</taxon>
        <taxon>Bacillati</taxon>
        <taxon>Actinomycetota</taxon>
        <taxon>Actinomycetes</taxon>
        <taxon>Propionibacteriales</taxon>
        <taxon>Nocardioidaceae</taxon>
        <taxon>Nocardioides</taxon>
    </lineage>
</organism>
<comment type="caution">
    <text evidence="2">The sequence shown here is derived from an EMBL/GenBank/DDBJ whole genome shotgun (WGS) entry which is preliminary data.</text>
</comment>